<accession>A0A2M9V459</accession>
<sequence>MNNTNPLVSIIVPVYKVERYIHRSIDSLLRQTYNNLEIILVDDGSPDNCPFICDKYAMQDNRIRVIHKSNGGLSDARNAALNVMTGQYVTFVDSDDYIADNMIEKFIETVKLYQCNMVVAGMNIIDKNNQIYDYRKTLTSTLSTGIDITRKLLKDVFPFNFVCAKIFESSLFEEIRFPVGRHYEDTATTYKLTHKCERIYCIADCLYFYELEREGNITSELNTSKAIKSYIDGCLNSREQIFFCQKHKDFSDLLPVLTKRLQLWALLAIQSAISLGYKEYMFYYHQIRIYIRSLSYTQRMTHLQIALTFPIIYYSLYPLLSRLKKMYKN</sequence>
<evidence type="ECO:0000313" key="6">
    <source>
        <dbReference type="Proteomes" id="UP000231846"/>
    </source>
</evidence>
<feature type="transmembrane region" description="Helical" evidence="3">
    <location>
        <begin position="301"/>
        <end position="320"/>
    </location>
</feature>
<dbReference type="GO" id="GO:0016758">
    <property type="term" value="F:hexosyltransferase activity"/>
    <property type="evidence" value="ECO:0007669"/>
    <property type="project" value="UniProtKB-ARBA"/>
</dbReference>
<dbReference type="InterPro" id="IPR029044">
    <property type="entry name" value="Nucleotide-diphossugar_trans"/>
</dbReference>
<dbReference type="RefSeq" id="WP_100788690.1">
    <property type="nucleotide sequence ID" value="NZ_JAQDLP010000014.1"/>
</dbReference>
<dbReference type="PANTHER" id="PTHR22916:SF51">
    <property type="entry name" value="GLYCOSYLTRANSFERASE EPSH-RELATED"/>
    <property type="match status" value="1"/>
</dbReference>
<protein>
    <submittedName>
        <fullName evidence="5">Putative glycosyltransferase, EpsJ-like</fullName>
        <ecNumber evidence="5">2.4.-.-</ecNumber>
    </submittedName>
</protein>
<proteinExistence type="predicted"/>
<evidence type="ECO:0000256" key="2">
    <source>
        <dbReference type="ARBA" id="ARBA00022679"/>
    </source>
</evidence>
<keyword evidence="3" id="KW-1133">Transmembrane helix</keyword>
<dbReference type="AlphaFoldDB" id="A0A2M9V459"/>
<dbReference type="Pfam" id="PF00535">
    <property type="entry name" value="Glycos_transf_2"/>
    <property type="match status" value="1"/>
</dbReference>
<dbReference type="CDD" id="cd00761">
    <property type="entry name" value="Glyco_tranf_GTA_type"/>
    <property type="match status" value="1"/>
</dbReference>
<dbReference type="SUPFAM" id="SSF53448">
    <property type="entry name" value="Nucleotide-diphospho-sugar transferases"/>
    <property type="match status" value="1"/>
</dbReference>
<name>A0A2M9V459_BACFG</name>
<keyword evidence="2 5" id="KW-0808">Transferase</keyword>
<reference evidence="5 6" key="1">
    <citation type="journal article" date="2017" name="MBio">
        <title>Gut Symbiont Bacteroides fragilis Secretes a Eukaryotic-Like Ubiquitin Protein That Mediates Intraspecies Antagonism.</title>
        <authorList>
            <person name="Chatzidaki-Livanis M."/>
            <person name="Coyne M.J."/>
            <person name="Roelofs K.G."/>
            <person name="Gentyala R.R."/>
            <person name="Caldwell J.M."/>
            <person name="Comstock L.E."/>
        </authorList>
    </citation>
    <scope>NUCLEOTIDE SEQUENCE [LARGE SCALE GENOMIC DNA]</scope>
    <source>
        <strain evidence="5 6">12905</strain>
    </source>
</reference>
<dbReference type="PANTHER" id="PTHR22916">
    <property type="entry name" value="GLYCOSYLTRANSFERASE"/>
    <property type="match status" value="1"/>
</dbReference>
<organism evidence="5 6">
    <name type="scientific">Bacteroides fragilis</name>
    <dbReference type="NCBI Taxonomy" id="817"/>
    <lineage>
        <taxon>Bacteria</taxon>
        <taxon>Pseudomonadati</taxon>
        <taxon>Bacteroidota</taxon>
        <taxon>Bacteroidia</taxon>
        <taxon>Bacteroidales</taxon>
        <taxon>Bacteroidaceae</taxon>
        <taxon>Bacteroides</taxon>
    </lineage>
</organism>
<keyword evidence="3" id="KW-0812">Transmembrane</keyword>
<keyword evidence="3" id="KW-0472">Membrane</keyword>
<dbReference type="EMBL" id="PDCW01000027">
    <property type="protein sequence ID" value="PJY73451.1"/>
    <property type="molecule type" value="Genomic_DNA"/>
</dbReference>
<evidence type="ECO:0000256" key="3">
    <source>
        <dbReference type="SAM" id="Phobius"/>
    </source>
</evidence>
<dbReference type="EC" id="2.4.-.-" evidence="5"/>
<dbReference type="InterPro" id="IPR001173">
    <property type="entry name" value="Glyco_trans_2-like"/>
</dbReference>
<gene>
    <name evidence="5" type="primary">epsJ_5</name>
    <name evidence="5" type="ORF">CQW34_03334</name>
</gene>
<evidence type="ECO:0000256" key="1">
    <source>
        <dbReference type="ARBA" id="ARBA00022676"/>
    </source>
</evidence>
<dbReference type="Gene3D" id="3.90.550.10">
    <property type="entry name" value="Spore Coat Polysaccharide Biosynthesis Protein SpsA, Chain A"/>
    <property type="match status" value="1"/>
</dbReference>
<evidence type="ECO:0000259" key="4">
    <source>
        <dbReference type="Pfam" id="PF00535"/>
    </source>
</evidence>
<comment type="caution">
    <text evidence="5">The sequence shown here is derived from an EMBL/GenBank/DDBJ whole genome shotgun (WGS) entry which is preliminary data.</text>
</comment>
<dbReference type="Proteomes" id="UP000231846">
    <property type="component" value="Unassembled WGS sequence"/>
</dbReference>
<keyword evidence="1 5" id="KW-0328">Glycosyltransferase</keyword>
<evidence type="ECO:0000313" key="5">
    <source>
        <dbReference type="EMBL" id="PJY73451.1"/>
    </source>
</evidence>
<feature type="domain" description="Glycosyltransferase 2-like" evidence="4">
    <location>
        <begin position="9"/>
        <end position="175"/>
    </location>
</feature>